<evidence type="ECO:0000256" key="1">
    <source>
        <dbReference type="ARBA" id="ARBA00023015"/>
    </source>
</evidence>
<dbReference type="Proteomes" id="UP000465241">
    <property type="component" value="Unassembled WGS sequence"/>
</dbReference>
<feature type="DNA-binding region" description="H-T-H motif" evidence="4">
    <location>
        <begin position="32"/>
        <end position="51"/>
    </location>
</feature>
<dbReference type="Gene3D" id="1.10.10.60">
    <property type="entry name" value="Homeodomain-like"/>
    <property type="match status" value="1"/>
</dbReference>
<evidence type="ECO:0000256" key="2">
    <source>
        <dbReference type="ARBA" id="ARBA00023125"/>
    </source>
</evidence>
<keyword evidence="2 4" id="KW-0238">DNA-binding</keyword>
<dbReference type="Pfam" id="PF16859">
    <property type="entry name" value="TetR_C_11"/>
    <property type="match status" value="1"/>
</dbReference>
<keyword evidence="3" id="KW-0804">Transcription</keyword>
<dbReference type="SUPFAM" id="SSF48498">
    <property type="entry name" value="Tetracyclin repressor-like, C-terminal domain"/>
    <property type="match status" value="1"/>
</dbReference>
<evidence type="ECO:0000259" key="5">
    <source>
        <dbReference type="PROSITE" id="PS50977"/>
    </source>
</evidence>
<dbReference type="InterPro" id="IPR009057">
    <property type="entry name" value="Homeodomain-like_sf"/>
</dbReference>
<gene>
    <name evidence="6" type="ORF">MMUR_31770</name>
</gene>
<accession>A0A7I9WMR9</accession>
<evidence type="ECO:0000313" key="6">
    <source>
        <dbReference type="EMBL" id="GFG59041.1"/>
    </source>
</evidence>
<dbReference type="InterPro" id="IPR001647">
    <property type="entry name" value="HTH_TetR"/>
</dbReference>
<dbReference type="PANTHER" id="PTHR30055:SF148">
    <property type="entry name" value="TETR-FAMILY TRANSCRIPTIONAL REGULATOR"/>
    <property type="match status" value="1"/>
</dbReference>
<dbReference type="AlphaFoldDB" id="A0A7I9WMR9"/>
<dbReference type="PANTHER" id="PTHR30055">
    <property type="entry name" value="HTH-TYPE TRANSCRIPTIONAL REGULATOR RUTR"/>
    <property type="match status" value="1"/>
</dbReference>
<dbReference type="InterPro" id="IPR036271">
    <property type="entry name" value="Tet_transcr_reg_TetR-rel_C_sf"/>
</dbReference>
<dbReference type="InterPro" id="IPR050109">
    <property type="entry name" value="HTH-type_TetR-like_transc_reg"/>
</dbReference>
<reference evidence="6 7" key="1">
    <citation type="journal article" date="2019" name="Emerg. Microbes Infect.">
        <title>Comprehensive subspecies identification of 175 nontuberculous mycobacteria species based on 7547 genomic profiles.</title>
        <authorList>
            <person name="Matsumoto Y."/>
            <person name="Kinjo T."/>
            <person name="Motooka D."/>
            <person name="Nabeya D."/>
            <person name="Jung N."/>
            <person name="Uechi K."/>
            <person name="Horii T."/>
            <person name="Iida T."/>
            <person name="Fujita J."/>
            <person name="Nakamura S."/>
        </authorList>
    </citation>
    <scope>NUCLEOTIDE SEQUENCE [LARGE SCALE GENOMIC DNA]</scope>
    <source>
        <strain evidence="6 7">JCM 13392</strain>
    </source>
</reference>
<dbReference type="EMBL" id="BLKT01000003">
    <property type="protein sequence ID" value="GFG59041.1"/>
    <property type="molecule type" value="Genomic_DNA"/>
</dbReference>
<dbReference type="GO" id="GO:0000976">
    <property type="term" value="F:transcription cis-regulatory region binding"/>
    <property type="evidence" value="ECO:0007669"/>
    <property type="project" value="TreeGrafter"/>
</dbReference>
<evidence type="ECO:0000313" key="7">
    <source>
        <dbReference type="Proteomes" id="UP000465241"/>
    </source>
</evidence>
<dbReference type="SUPFAM" id="SSF46689">
    <property type="entry name" value="Homeodomain-like"/>
    <property type="match status" value="1"/>
</dbReference>
<dbReference type="Gene3D" id="1.10.357.10">
    <property type="entry name" value="Tetracycline Repressor, domain 2"/>
    <property type="match status" value="1"/>
</dbReference>
<dbReference type="InterPro" id="IPR011075">
    <property type="entry name" value="TetR_C"/>
</dbReference>
<sequence length="190" mass="21395">MTRIDPRVARNTAAALTAARELLLEQGWEAVTHVAVAARSGVGRTTLYRHWPDAAAMLREVVTTELDVRIPPATGRLRDDLIATVEVFRSQLHNPAMERIMRVNIERSSVDPAFRRIKEALFAEGRRTYQQIFDAARASGDLDTDVDVSRATERLLGPLLFRRMLGDEDFGHEYVIDVVDDFLTLHTAGR</sequence>
<name>A0A7I9WMR9_9MYCO</name>
<dbReference type="PRINTS" id="PR00455">
    <property type="entry name" value="HTHTETR"/>
</dbReference>
<protein>
    <submittedName>
        <fullName evidence="6">TetR family transcriptional regulator</fullName>
    </submittedName>
</protein>
<organism evidence="6 7">
    <name type="scientific">Mycolicibacterium murale</name>
    <dbReference type="NCBI Taxonomy" id="182220"/>
    <lineage>
        <taxon>Bacteria</taxon>
        <taxon>Bacillati</taxon>
        <taxon>Actinomycetota</taxon>
        <taxon>Actinomycetes</taxon>
        <taxon>Mycobacteriales</taxon>
        <taxon>Mycobacteriaceae</taxon>
        <taxon>Mycolicibacterium</taxon>
    </lineage>
</organism>
<proteinExistence type="predicted"/>
<evidence type="ECO:0000256" key="4">
    <source>
        <dbReference type="PROSITE-ProRule" id="PRU00335"/>
    </source>
</evidence>
<feature type="domain" description="HTH tetR-type" evidence="5">
    <location>
        <begin position="9"/>
        <end position="69"/>
    </location>
</feature>
<keyword evidence="7" id="KW-1185">Reference proteome</keyword>
<comment type="caution">
    <text evidence="6">The sequence shown here is derived from an EMBL/GenBank/DDBJ whole genome shotgun (WGS) entry which is preliminary data.</text>
</comment>
<dbReference type="GO" id="GO:0003700">
    <property type="term" value="F:DNA-binding transcription factor activity"/>
    <property type="evidence" value="ECO:0007669"/>
    <property type="project" value="TreeGrafter"/>
</dbReference>
<keyword evidence="1" id="KW-0805">Transcription regulation</keyword>
<dbReference type="PROSITE" id="PS50977">
    <property type="entry name" value="HTH_TETR_2"/>
    <property type="match status" value="1"/>
</dbReference>
<evidence type="ECO:0000256" key="3">
    <source>
        <dbReference type="ARBA" id="ARBA00023163"/>
    </source>
</evidence>
<dbReference type="RefSeq" id="WP_246243910.1">
    <property type="nucleotide sequence ID" value="NZ_BAAAMC010000005.1"/>
</dbReference>
<dbReference type="Pfam" id="PF00440">
    <property type="entry name" value="TetR_N"/>
    <property type="match status" value="1"/>
</dbReference>